<accession>A0A0A9GPA7</accession>
<feature type="compositionally biased region" description="Polar residues" evidence="1">
    <location>
        <begin position="28"/>
        <end position="41"/>
    </location>
</feature>
<sequence>MQQYGMVLSEHESNVEALFRRGKAKSKLGQTGKQNQPGKTS</sequence>
<evidence type="ECO:0000313" key="2">
    <source>
        <dbReference type="EMBL" id="JAE25234.1"/>
    </source>
</evidence>
<organism evidence="2">
    <name type="scientific">Arundo donax</name>
    <name type="common">Giant reed</name>
    <name type="synonym">Donax arundinaceus</name>
    <dbReference type="NCBI Taxonomy" id="35708"/>
    <lineage>
        <taxon>Eukaryota</taxon>
        <taxon>Viridiplantae</taxon>
        <taxon>Streptophyta</taxon>
        <taxon>Embryophyta</taxon>
        <taxon>Tracheophyta</taxon>
        <taxon>Spermatophyta</taxon>
        <taxon>Magnoliopsida</taxon>
        <taxon>Liliopsida</taxon>
        <taxon>Poales</taxon>
        <taxon>Poaceae</taxon>
        <taxon>PACMAD clade</taxon>
        <taxon>Arundinoideae</taxon>
        <taxon>Arundineae</taxon>
        <taxon>Arundo</taxon>
    </lineage>
</organism>
<name>A0A0A9GPA7_ARUDO</name>
<reference evidence="2" key="1">
    <citation type="submission" date="2014-09" db="EMBL/GenBank/DDBJ databases">
        <authorList>
            <person name="Magalhaes I.L.F."/>
            <person name="Oliveira U."/>
            <person name="Santos F.R."/>
            <person name="Vidigal T.H.D.A."/>
            <person name="Brescovit A.D."/>
            <person name="Santos A.J."/>
        </authorList>
    </citation>
    <scope>NUCLEOTIDE SEQUENCE</scope>
    <source>
        <tissue evidence="2">Shoot tissue taken approximately 20 cm above the soil surface</tissue>
    </source>
</reference>
<dbReference type="EMBL" id="GBRH01172662">
    <property type="protein sequence ID" value="JAE25234.1"/>
    <property type="molecule type" value="Transcribed_RNA"/>
</dbReference>
<protein>
    <submittedName>
        <fullName evidence="2">Uncharacterized protein</fullName>
    </submittedName>
</protein>
<proteinExistence type="predicted"/>
<feature type="region of interest" description="Disordered" evidence="1">
    <location>
        <begin position="20"/>
        <end position="41"/>
    </location>
</feature>
<dbReference type="AlphaFoldDB" id="A0A0A9GPA7"/>
<reference evidence="2" key="2">
    <citation type="journal article" date="2015" name="Data Brief">
        <title>Shoot transcriptome of the giant reed, Arundo donax.</title>
        <authorList>
            <person name="Barrero R.A."/>
            <person name="Guerrero F.D."/>
            <person name="Moolhuijzen P."/>
            <person name="Goolsby J.A."/>
            <person name="Tidwell J."/>
            <person name="Bellgard S.E."/>
            <person name="Bellgard M.I."/>
        </authorList>
    </citation>
    <scope>NUCLEOTIDE SEQUENCE</scope>
    <source>
        <tissue evidence="2">Shoot tissue taken approximately 20 cm above the soil surface</tissue>
    </source>
</reference>
<evidence type="ECO:0000256" key="1">
    <source>
        <dbReference type="SAM" id="MobiDB-lite"/>
    </source>
</evidence>